<feature type="non-terminal residue" evidence="1">
    <location>
        <position position="73"/>
    </location>
</feature>
<reference evidence="1 2" key="1">
    <citation type="submission" date="2013-06" db="EMBL/GenBank/DDBJ databases">
        <authorList>
            <person name="Weinstock G."/>
            <person name="Sodergren E."/>
            <person name="Lobos E.A."/>
            <person name="Fulton L."/>
            <person name="Fulton R."/>
            <person name="Courtney L."/>
            <person name="Fronick C."/>
            <person name="O'Laughlin M."/>
            <person name="Godfrey J."/>
            <person name="Wilson R.M."/>
            <person name="Miner T."/>
            <person name="Farmer C."/>
            <person name="Delehaunty K."/>
            <person name="Cordes M."/>
            <person name="Minx P."/>
            <person name="Tomlinson C."/>
            <person name="Chen J."/>
            <person name="Wollam A."/>
            <person name="Pepin K.H."/>
            <person name="Bhonagiri V."/>
            <person name="Zhang X."/>
            <person name="Warren W."/>
            <person name="Mitreva M."/>
            <person name="Mardis E.R."/>
            <person name="Wilson R.K."/>
        </authorList>
    </citation>
    <scope>NUCLEOTIDE SEQUENCE [LARGE SCALE GENOMIC DNA]</scope>
    <source>
        <strain evidence="1 2">ATCC 29099</strain>
    </source>
</reference>
<comment type="caution">
    <text evidence="1">The sequence shown here is derived from an EMBL/GenBank/DDBJ whole genome shotgun (WGS) entry which is preliminary data.</text>
</comment>
<protein>
    <submittedName>
        <fullName evidence="1">Uncharacterized protein</fullName>
    </submittedName>
</protein>
<dbReference type="EMBL" id="AWVJ01000009">
    <property type="protein sequence ID" value="ERK52387.1"/>
    <property type="molecule type" value="Genomic_DNA"/>
</dbReference>
<dbReference type="HOGENOM" id="CLU_2710636_0_0_9"/>
<accession>U2RNU0</accession>
<evidence type="ECO:0000313" key="2">
    <source>
        <dbReference type="Proteomes" id="UP000016608"/>
    </source>
</evidence>
<gene>
    <name evidence="1" type="ORF">HMPREF0373_00203</name>
</gene>
<evidence type="ECO:0000313" key="1">
    <source>
        <dbReference type="EMBL" id="ERK52387.1"/>
    </source>
</evidence>
<name>U2RNU0_EUBRA</name>
<dbReference type="Proteomes" id="UP000016608">
    <property type="component" value="Unassembled WGS sequence"/>
</dbReference>
<keyword evidence="2" id="KW-1185">Reference proteome</keyword>
<proteinExistence type="predicted"/>
<dbReference type="AlphaFoldDB" id="U2RNU0"/>
<sequence>MLSTQKTYNKNKEIIKKQFKLCITKNNRKRYEVDRHMIENVFERRRKMNEHLKKIKGTIDVERGYSLGTVFTT</sequence>
<organism evidence="1 2">
    <name type="scientific">Eubacterium ramulus ATCC 29099</name>
    <dbReference type="NCBI Taxonomy" id="1256908"/>
    <lineage>
        <taxon>Bacteria</taxon>
        <taxon>Bacillati</taxon>
        <taxon>Bacillota</taxon>
        <taxon>Clostridia</taxon>
        <taxon>Eubacteriales</taxon>
        <taxon>Eubacteriaceae</taxon>
        <taxon>Eubacterium</taxon>
    </lineage>
</organism>